<dbReference type="Gene3D" id="1.10.287.1700">
    <property type="match status" value="1"/>
</dbReference>
<gene>
    <name evidence="2" type="ORF">GCM10011363_28120</name>
</gene>
<evidence type="ECO:0000313" key="2">
    <source>
        <dbReference type="EMBL" id="GGC09864.1"/>
    </source>
</evidence>
<accession>A0ABQ1KSU8</accession>
<sequence length="140" mass="16159">MLGRLYDRKLSLCAADLAALQDQASGLEAQRAELDRRRHEETAVEMTEAMHYTARFLLTLRKERDRLTAEKDGVEKAVEAKREDVLEAWRDLRCNAQLRETILARILEDNQRREQSEADERGTVDHARARSVNRRSALLG</sequence>
<proteinExistence type="predicted"/>
<evidence type="ECO:0008006" key="4">
    <source>
        <dbReference type="Google" id="ProtNLM"/>
    </source>
</evidence>
<reference evidence="3" key="1">
    <citation type="journal article" date="2019" name="Int. J. Syst. Evol. Microbiol.">
        <title>The Global Catalogue of Microorganisms (GCM) 10K type strain sequencing project: providing services to taxonomists for standard genome sequencing and annotation.</title>
        <authorList>
            <consortium name="The Broad Institute Genomics Platform"/>
            <consortium name="The Broad Institute Genome Sequencing Center for Infectious Disease"/>
            <person name="Wu L."/>
            <person name="Ma J."/>
        </authorList>
    </citation>
    <scope>NUCLEOTIDE SEQUENCE [LARGE SCALE GENOMIC DNA]</scope>
    <source>
        <strain evidence="3">CGMCC 1.12478</strain>
    </source>
</reference>
<feature type="coiled-coil region" evidence="1">
    <location>
        <begin position="17"/>
        <end position="84"/>
    </location>
</feature>
<evidence type="ECO:0000313" key="3">
    <source>
        <dbReference type="Proteomes" id="UP000645462"/>
    </source>
</evidence>
<keyword evidence="1" id="KW-0175">Coiled coil</keyword>
<organism evidence="2 3">
    <name type="scientific">Marivita lacus</name>
    <dbReference type="NCBI Taxonomy" id="1323742"/>
    <lineage>
        <taxon>Bacteria</taxon>
        <taxon>Pseudomonadati</taxon>
        <taxon>Pseudomonadota</taxon>
        <taxon>Alphaproteobacteria</taxon>
        <taxon>Rhodobacterales</taxon>
        <taxon>Roseobacteraceae</taxon>
        <taxon>Marivita</taxon>
    </lineage>
</organism>
<protein>
    <recommendedName>
        <fullName evidence="4">Flagellar FliJ protein</fullName>
    </recommendedName>
</protein>
<dbReference type="Proteomes" id="UP000645462">
    <property type="component" value="Unassembled WGS sequence"/>
</dbReference>
<evidence type="ECO:0000256" key="1">
    <source>
        <dbReference type="SAM" id="Coils"/>
    </source>
</evidence>
<dbReference type="EMBL" id="BMFC01000007">
    <property type="protein sequence ID" value="GGC09864.1"/>
    <property type="molecule type" value="Genomic_DNA"/>
</dbReference>
<dbReference type="InterPro" id="IPR053716">
    <property type="entry name" value="Flag_assembly_chemotaxis_eff"/>
</dbReference>
<name>A0ABQ1KSU8_9RHOB</name>
<comment type="caution">
    <text evidence="2">The sequence shown here is derived from an EMBL/GenBank/DDBJ whole genome shotgun (WGS) entry which is preliminary data.</text>
</comment>
<keyword evidence="3" id="KW-1185">Reference proteome</keyword>